<reference evidence="2" key="1">
    <citation type="journal article" date="2021" name="PeerJ">
        <title>Analysis of 44 Vibrio anguillarum genomes reveals high genetic diversity.</title>
        <authorList>
            <person name="Hansen M.J."/>
            <person name="Dalsgaard I."/>
        </authorList>
    </citation>
    <scope>NUCLEOTIDE SEQUENCE</scope>
    <source>
        <strain evidence="2">850617-1/1</strain>
    </source>
</reference>
<organism evidence="2 3">
    <name type="scientific">Vibrio anguillarum</name>
    <name type="common">Listonella anguillarum</name>
    <dbReference type="NCBI Taxonomy" id="55601"/>
    <lineage>
        <taxon>Bacteria</taxon>
        <taxon>Pseudomonadati</taxon>
        <taxon>Pseudomonadota</taxon>
        <taxon>Gammaproteobacteria</taxon>
        <taxon>Vibrionales</taxon>
        <taxon>Vibrionaceae</taxon>
        <taxon>Vibrio</taxon>
    </lineage>
</organism>
<evidence type="ECO:0000313" key="3">
    <source>
        <dbReference type="Proteomes" id="UP000786185"/>
    </source>
</evidence>
<feature type="chain" id="PRO_5043453231" evidence="1">
    <location>
        <begin position="20"/>
        <end position="60"/>
    </location>
</feature>
<gene>
    <name evidence="2" type="ORF">ERJ77_23020</name>
</gene>
<dbReference type="EMBL" id="SCLC01000825">
    <property type="protein sequence ID" value="MBF4437300.1"/>
    <property type="molecule type" value="Genomic_DNA"/>
</dbReference>
<name>A0AAW4BGW1_VIBAN</name>
<protein>
    <submittedName>
        <fullName evidence="2">Uncharacterized protein</fullName>
    </submittedName>
</protein>
<dbReference type="AlphaFoldDB" id="A0AAW4BGW1"/>
<evidence type="ECO:0000256" key="1">
    <source>
        <dbReference type="SAM" id="SignalP"/>
    </source>
</evidence>
<sequence>MIRLILLLALTAFSSVSLADWPEWLGERLQAEKVVQWEINANDNDVLFAPRGEYPMVWVL</sequence>
<comment type="caution">
    <text evidence="2">The sequence shown here is derived from an EMBL/GenBank/DDBJ whole genome shotgun (WGS) entry which is preliminary data.</text>
</comment>
<dbReference type="Proteomes" id="UP000786185">
    <property type="component" value="Unassembled WGS sequence"/>
</dbReference>
<evidence type="ECO:0000313" key="2">
    <source>
        <dbReference type="EMBL" id="MBF4437300.1"/>
    </source>
</evidence>
<proteinExistence type="predicted"/>
<feature type="non-terminal residue" evidence="2">
    <location>
        <position position="60"/>
    </location>
</feature>
<keyword evidence="1" id="KW-0732">Signal</keyword>
<accession>A0AAW4BGW1</accession>
<feature type="signal peptide" evidence="1">
    <location>
        <begin position="1"/>
        <end position="19"/>
    </location>
</feature>